<dbReference type="RefSeq" id="WP_008630690.1">
    <property type="nucleotide sequence ID" value="NZ_AMZY02000019.1"/>
</dbReference>
<dbReference type="PANTHER" id="PTHR31302:SF31">
    <property type="entry name" value="PHOSPHODIESTERASE YAEI"/>
    <property type="match status" value="1"/>
</dbReference>
<dbReference type="InterPro" id="IPR004843">
    <property type="entry name" value="Calcineurin-like_PHP"/>
</dbReference>
<dbReference type="InterPro" id="IPR051158">
    <property type="entry name" value="Metallophosphoesterase_sf"/>
</dbReference>
<feature type="transmembrane region" description="Helical" evidence="3">
    <location>
        <begin position="122"/>
        <end position="142"/>
    </location>
</feature>
<sequence length="422" mass="47913">MFFLLVIITLTTILHWYVFQAVKTITYTFQSDWWRNVLQWAYWIIALGISAYLVIKTYQLMGKGEFASSAQSVSNVMLTLIVTQLVCVVFLLGEDIFRNFQAFGTFVFNGFRDFSFPSRTTWVSGVALVAAALPLFSFVYGIKYGKYNFQVHREVLYFEDLPDAFDGFTITQISDIHSGSLKDKNAVAKGVEKVLEQGSDLFVFTGDLVNHRADEIDPLKPIFSQIKAPYGQFSILGNHDYGDYVSWPSKEAKVENFQKIKEKHAELGFRLLLDENVIIEKEGQKLVLAGVENWGVGFKEKGDLQKAISGTNPNDFKILLSHDPSHWDAQVKNNSNPIHLTLSGHTHGMQFGIETSLVRWSPVQYRYPNWAGLAEEAGKYLYVNRGFGFHAFAGRVGIWPEITVIELRKGKEPKVNYALNRD</sequence>
<keyword evidence="3" id="KW-0472">Membrane</keyword>
<evidence type="ECO:0000256" key="2">
    <source>
        <dbReference type="ARBA" id="ARBA00022801"/>
    </source>
</evidence>
<dbReference type="InterPro" id="IPR029052">
    <property type="entry name" value="Metallo-depent_PP-like"/>
</dbReference>
<dbReference type="Gene3D" id="3.60.21.10">
    <property type="match status" value="1"/>
</dbReference>
<dbReference type="CDD" id="cd07385">
    <property type="entry name" value="MPP_YkuE_C"/>
    <property type="match status" value="1"/>
</dbReference>
<dbReference type="EMBL" id="AMZY02000019">
    <property type="protein sequence ID" value="EMS31479.1"/>
    <property type="molecule type" value="Genomic_DNA"/>
</dbReference>
<keyword evidence="3" id="KW-1133">Transmembrane helix</keyword>
<evidence type="ECO:0000313" key="6">
    <source>
        <dbReference type="Proteomes" id="UP000010953"/>
    </source>
</evidence>
<comment type="caution">
    <text evidence="5">The sequence shown here is derived from an EMBL/GenBank/DDBJ whole genome shotgun (WGS) entry which is preliminary data.</text>
</comment>
<evidence type="ECO:0000313" key="5">
    <source>
        <dbReference type="EMBL" id="EMS31479.1"/>
    </source>
</evidence>
<gene>
    <name evidence="5" type="ORF">C943_02134</name>
</gene>
<evidence type="ECO:0000259" key="4">
    <source>
        <dbReference type="Pfam" id="PF00149"/>
    </source>
</evidence>
<proteinExistence type="predicted"/>
<keyword evidence="2" id="KW-0378">Hydrolase</keyword>
<keyword evidence="6" id="KW-1185">Reference proteome</keyword>
<dbReference type="GO" id="GO:0016020">
    <property type="term" value="C:membrane"/>
    <property type="evidence" value="ECO:0007669"/>
    <property type="project" value="GOC"/>
</dbReference>
<dbReference type="AlphaFoldDB" id="M7X952"/>
<keyword evidence="1" id="KW-0479">Metal-binding</keyword>
<reference evidence="5" key="1">
    <citation type="submission" date="2013-01" db="EMBL/GenBank/DDBJ databases">
        <title>Genome assembly of Mariniradius saccharolyticus AK6.</title>
        <authorList>
            <person name="Vaidya B."/>
            <person name="Khatri I."/>
            <person name="Tanuku N.R.S."/>
            <person name="Subramanian S."/>
            <person name="Pinnaka A."/>
        </authorList>
    </citation>
    <scope>NUCLEOTIDE SEQUENCE [LARGE SCALE GENOMIC DNA]</scope>
    <source>
        <strain evidence="5">AK6</strain>
    </source>
</reference>
<dbReference type="SUPFAM" id="SSF56300">
    <property type="entry name" value="Metallo-dependent phosphatases"/>
    <property type="match status" value="1"/>
</dbReference>
<dbReference type="GO" id="GO:0046872">
    <property type="term" value="F:metal ion binding"/>
    <property type="evidence" value="ECO:0007669"/>
    <property type="project" value="UniProtKB-KW"/>
</dbReference>
<dbReference type="GO" id="GO:0009245">
    <property type="term" value="P:lipid A biosynthetic process"/>
    <property type="evidence" value="ECO:0007669"/>
    <property type="project" value="TreeGrafter"/>
</dbReference>
<feature type="domain" description="Calcineurin-like phosphoesterase" evidence="4">
    <location>
        <begin position="169"/>
        <end position="348"/>
    </location>
</feature>
<feature type="transmembrane region" description="Helical" evidence="3">
    <location>
        <begin position="37"/>
        <end position="55"/>
    </location>
</feature>
<dbReference type="Proteomes" id="UP000010953">
    <property type="component" value="Unassembled WGS sequence"/>
</dbReference>
<evidence type="ECO:0000256" key="3">
    <source>
        <dbReference type="SAM" id="Phobius"/>
    </source>
</evidence>
<dbReference type="GO" id="GO:0008758">
    <property type="term" value="F:UDP-2,3-diacylglucosamine hydrolase activity"/>
    <property type="evidence" value="ECO:0007669"/>
    <property type="project" value="TreeGrafter"/>
</dbReference>
<dbReference type="InParanoid" id="M7X952"/>
<protein>
    <submittedName>
        <fullName evidence="5">Phosphoesterase</fullName>
    </submittedName>
</protein>
<dbReference type="Pfam" id="PF00149">
    <property type="entry name" value="Metallophos"/>
    <property type="match status" value="1"/>
</dbReference>
<dbReference type="PANTHER" id="PTHR31302">
    <property type="entry name" value="TRANSMEMBRANE PROTEIN WITH METALLOPHOSPHOESTERASE DOMAIN-RELATED"/>
    <property type="match status" value="1"/>
</dbReference>
<dbReference type="FunCoup" id="M7X952">
    <property type="interactions" value="142"/>
</dbReference>
<name>M7X952_9BACT</name>
<dbReference type="eggNOG" id="COG1408">
    <property type="taxonomic scope" value="Bacteria"/>
</dbReference>
<evidence type="ECO:0000256" key="1">
    <source>
        <dbReference type="ARBA" id="ARBA00022723"/>
    </source>
</evidence>
<accession>M7X952</accession>
<feature type="transmembrane region" description="Helical" evidence="3">
    <location>
        <begin position="76"/>
        <end position="93"/>
    </location>
</feature>
<organism evidence="5 6">
    <name type="scientific">Mariniradius saccharolyticus AK6</name>
    <dbReference type="NCBI Taxonomy" id="1239962"/>
    <lineage>
        <taxon>Bacteria</taxon>
        <taxon>Pseudomonadati</taxon>
        <taxon>Bacteroidota</taxon>
        <taxon>Cytophagia</taxon>
        <taxon>Cytophagales</taxon>
        <taxon>Cyclobacteriaceae</taxon>
        <taxon>Mariniradius</taxon>
    </lineage>
</organism>
<dbReference type="STRING" id="1239962.C943_02134"/>
<keyword evidence="3" id="KW-0812">Transmembrane</keyword>